<feature type="compositionally biased region" description="Polar residues" evidence="1">
    <location>
        <begin position="1258"/>
        <end position="1292"/>
    </location>
</feature>
<proteinExistence type="predicted"/>
<keyword evidence="3" id="KW-1185">Reference proteome</keyword>
<evidence type="ECO:0008006" key="4">
    <source>
        <dbReference type="Google" id="ProtNLM"/>
    </source>
</evidence>
<protein>
    <recommendedName>
        <fullName evidence="4">Rap-GAP domain-containing protein</fullName>
    </recommendedName>
</protein>
<dbReference type="EMBL" id="BAAFRS010000054">
    <property type="protein sequence ID" value="GAB1220529.1"/>
    <property type="molecule type" value="Genomic_DNA"/>
</dbReference>
<comment type="caution">
    <text evidence="2">The sequence shown here is derived from an EMBL/GenBank/DDBJ whole genome shotgun (WGS) entry which is preliminary data.</text>
</comment>
<feature type="compositionally biased region" description="Polar residues" evidence="1">
    <location>
        <begin position="1168"/>
        <end position="1194"/>
    </location>
</feature>
<organism evidence="2 3">
    <name type="scientific">Entamoeba nuttalli</name>
    <dbReference type="NCBI Taxonomy" id="412467"/>
    <lineage>
        <taxon>Eukaryota</taxon>
        <taxon>Amoebozoa</taxon>
        <taxon>Evosea</taxon>
        <taxon>Archamoebae</taxon>
        <taxon>Mastigamoebida</taxon>
        <taxon>Entamoebidae</taxon>
        <taxon>Entamoeba</taxon>
    </lineage>
</organism>
<feature type="compositionally biased region" description="Polar residues" evidence="1">
    <location>
        <begin position="1085"/>
        <end position="1118"/>
    </location>
</feature>
<sequence>MFSPTVQTLGLLNLDPHTNIVSVLTKEIQISIIHQVSGSIVNNLNQFQASLNTEEHCKWMMEIIGAGLRLPVECFETIGQCVKIYESWFILQQYTPQPIVQKFKEFKRVVCEQLTLVLCKRETTPQNFNVFPKYCELCKKVISMLRVLSKSLEKQGDEVTRMFRLVIGCVQDVCGYKWSNEELVFISPVAGVLIRFFYEMWVEHSNEDSSLVKLISKLHPQWITINTIALEWVKIAQYIQSKYLDTLYITKLDNGVLSLKNEEYDFTLTTSSTSLLKMWLHFIHFCGNVANITNPDVLELVEEGFYNLIVQMISYTNNKNIQQPPDGNIILSIYFDTISFPVIYLSHHIYFGAILFSLKTLFLIINTFAFNNTIDQSYLIKIYHVISFGIDTQNSIVLSFILKQLPSLFKKRLPGIEVLYPNLMITMERYCASASTSKDQLLDILSLLQLIQLSFSQQWETIMIPTIPRRSSIQFSYHNLIEKTRSVLFSILKTSKDPDVLDSLLLSFNRFFLDYVTREFEIITIDDNSPDFVLQEFIKEMSQNGLYWFECLFNAKKYHNIIELLRTLNQIIPCLSSPQGPFQEIFQVLSNFVELNYKTCENIHPVLSVYALFFSKCYPNLPSNVLIASLRLCSKICSFFNSLITNDPMLAVTYKFDSELMSSLFNNLMPDSFKDNIINEVLIYNLFKQYNITNIFDHFQIFFDSHSVISYIDLPWTMNNEFCDILVISRTAYFKQTYIIRYLMDNEQWTLIKNNINYQEVTIGYPCFNEKETWTHQSVLFNLDHYLNPKPASQKRASLHLPNLKHIVQESSNFNCSPIRLFCMSIHLMEISHMNLIPLNTNEKLLNELVELDSVATKITGNVELKIKQNNQLFVEFVSNLGTLVDGETFVGYKGKYDKESMFVCNSNSEMDVIYNIPSIYATPNEAKGKEEIVIEWKERNEIQEYSTLKHDDKLYIIIEHDNSDIFRVLSNKCVGPMLNVQYISLGSLGLFIKLTCEAYLRQNNGNISQISRRAALEVIKSYSDDLNPHAEIHMLFNESFRKSFNTSELNFTLDDFDLPLLSPTTPTKPRALDIRQKAQDSSEDLTTSPTKTNQVKSNSLFNKATTSQKPQQDNSCMSKSSFAFKKIVQQQEKQQQQIRQLELLQNRSSSSEDVSPSVIKSEPQPIPKTTPTSPQNNLPSPQSNTTFVSPSQTPKQHVNMFQSAPVVSSFQKRPPQRGGFFTQRETNKQAKASIKSASNYPQVSVPLATQAHGQYSYQKKQETPQQKHNTTGWQMGGTNEKTRTGHLTATSRGFVMGDRRSRDITPTQQDQHETN</sequence>
<dbReference type="InterPro" id="IPR039930">
    <property type="entry name" value="RALGAPB"/>
</dbReference>
<feature type="region of interest" description="Disordered" evidence="1">
    <location>
        <begin position="1258"/>
        <end position="1316"/>
    </location>
</feature>
<dbReference type="PANTHER" id="PTHR21344">
    <property type="entry name" value="RAL GTPASE-ACTIVATING PROTEIN SUBUNIT BETA"/>
    <property type="match status" value="1"/>
</dbReference>
<evidence type="ECO:0000256" key="1">
    <source>
        <dbReference type="SAM" id="MobiDB-lite"/>
    </source>
</evidence>
<gene>
    <name evidence="2" type="ORF">ENUP19_0054G0104</name>
</gene>
<feature type="compositionally biased region" description="Low complexity" evidence="1">
    <location>
        <begin position="1145"/>
        <end position="1162"/>
    </location>
</feature>
<dbReference type="SUPFAM" id="SSF111347">
    <property type="entry name" value="Rap/Ran-GAP"/>
    <property type="match status" value="1"/>
</dbReference>
<accession>A0ABQ0DCG9</accession>
<dbReference type="InterPro" id="IPR035974">
    <property type="entry name" value="Rap/Ran-GAP_sf"/>
</dbReference>
<dbReference type="PANTHER" id="PTHR21344:SF1">
    <property type="entry name" value="RAL GTPASE-ACTIVATING PROTEIN SUBUNIT BETA"/>
    <property type="match status" value="1"/>
</dbReference>
<feature type="region of interest" description="Disordered" evidence="1">
    <location>
        <begin position="1063"/>
        <end position="1118"/>
    </location>
</feature>
<name>A0ABQ0DCG9_9EUKA</name>
<feature type="compositionally biased region" description="Basic and acidic residues" evidence="1">
    <location>
        <begin position="1071"/>
        <end position="1081"/>
    </location>
</feature>
<evidence type="ECO:0000313" key="2">
    <source>
        <dbReference type="EMBL" id="GAB1220529.1"/>
    </source>
</evidence>
<feature type="region of interest" description="Disordered" evidence="1">
    <location>
        <begin position="1145"/>
        <end position="1194"/>
    </location>
</feature>
<dbReference type="Proteomes" id="UP001628156">
    <property type="component" value="Unassembled WGS sequence"/>
</dbReference>
<evidence type="ECO:0000313" key="3">
    <source>
        <dbReference type="Proteomes" id="UP001628156"/>
    </source>
</evidence>
<reference evidence="2 3" key="1">
    <citation type="journal article" date="2019" name="PLoS Negl. Trop. Dis.">
        <title>Whole genome sequencing of Entamoeba nuttalli reveals mammalian host-related molecular signatures and a novel octapeptide-repeat surface protein.</title>
        <authorList>
            <person name="Tanaka M."/>
            <person name="Makiuchi T."/>
            <person name="Komiyama T."/>
            <person name="Shiina T."/>
            <person name="Osaki K."/>
            <person name="Tachibana H."/>
        </authorList>
    </citation>
    <scope>NUCLEOTIDE SEQUENCE [LARGE SCALE GENOMIC DNA]</scope>
    <source>
        <strain evidence="2 3">P19-061405</strain>
    </source>
</reference>